<gene>
    <name evidence="1" type="ORF">BDR25DRAFT_197237</name>
</gene>
<name>A0ACB6Q9Q0_9PLEO</name>
<accession>A0ACB6Q9Q0</accession>
<reference evidence="1" key="1">
    <citation type="journal article" date="2020" name="Stud. Mycol.">
        <title>101 Dothideomycetes genomes: a test case for predicting lifestyles and emergence of pathogens.</title>
        <authorList>
            <person name="Haridas S."/>
            <person name="Albert R."/>
            <person name="Binder M."/>
            <person name="Bloem J."/>
            <person name="Labutti K."/>
            <person name="Salamov A."/>
            <person name="Andreopoulos B."/>
            <person name="Baker S."/>
            <person name="Barry K."/>
            <person name="Bills G."/>
            <person name="Bluhm B."/>
            <person name="Cannon C."/>
            <person name="Castanera R."/>
            <person name="Culley D."/>
            <person name="Daum C."/>
            <person name="Ezra D."/>
            <person name="Gonzalez J."/>
            <person name="Henrissat B."/>
            <person name="Kuo A."/>
            <person name="Liang C."/>
            <person name="Lipzen A."/>
            <person name="Lutzoni F."/>
            <person name="Magnuson J."/>
            <person name="Mondo S."/>
            <person name="Nolan M."/>
            <person name="Ohm R."/>
            <person name="Pangilinan J."/>
            <person name="Park H.-J."/>
            <person name="Ramirez L."/>
            <person name="Alfaro M."/>
            <person name="Sun H."/>
            <person name="Tritt A."/>
            <person name="Yoshinaga Y."/>
            <person name="Zwiers L.-H."/>
            <person name="Turgeon B."/>
            <person name="Goodwin S."/>
            <person name="Spatafora J."/>
            <person name="Crous P."/>
            <person name="Grigoriev I."/>
        </authorList>
    </citation>
    <scope>NUCLEOTIDE SEQUENCE</scope>
    <source>
        <strain evidence="1">ATCC 200398</strain>
    </source>
</reference>
<sequence>ALFVERDSTFLETSPLFCSAHGTFTCLDAKYSFDNAAEKRQRDLFAFRNVQLKLPDELKTEKESSAFIRLGGNHGTGLAMATNDAIVF</sequence>
<feature type="non-terminal residue" evidence="1">
    <location>
        <position position="1"/>
    </location>
</feature>
<organism evidence="1 2">
    <name type="scientific">Lindgomyces ingoldianus</name>
    <dbReference type="NCBI Taxonomy" id="673940"/>
    <lineage>
        <taxon>Eukaryota</taxon>
        <taxon>Fungi</taxon>
        <taxon>Dikarya</taxon>
        <taxon>Ascomycota</taxon>
        <taxon>Pezizomycotina</taxon>
        <taxon>Dothideomycetes</taxon>
        <taxon>Pleosporomycetidae</taxon>
        <taxon>Pleosporales</taxon>
        <taxon>Lindgomycetaceae</taxon>
        <taxon>Lindgomyces</taxon>
    </lineage>
</organism>
<evidence type="ECO:0000313" key="1">
    <source>
        <dbReference type="EMBL" id="KAF2462847.1"/>
    </source>
</evidence>
<evidence type="ECO:0000313" key="2">
    <source>
        <dbReference type="Proteomes" id="UP000799755"/>
    </source>
</evidence>
<protein>
    <submittedName>
        <fullName evidence="1">Uncharacterized protein</fullName>
    </submittedName>
</protein>
<feature type="non-terminal residue" evidence="1">
    <location>
        <position position="88"/>
    </location>
</feature>
<dbReference type="EMBL" id="MU003561">
    <property type="protein sequence ID" value="KAF2462847.1"/>
    <property type="molecule type" value="Genomic_DNA"/>
</dbReference>
<proteinExistence type="predicted"/>
<comment type="caution">
    <text evidence="1">The sequence shown here is derived from an EMBL/GenBank/DDBJ whole genome shotgun (WGS) entry which is preliminary data.</text>
</comment>
<keyword evidence="2" id="KW-1185">Reference proteome</keyword>
<dbReference type="Proteomes" id="UP000799755">
    <property type="component" value="Unassembled WGS sequence"/>
</dbReference>